<feature type="compositionally biased region" description="Acidic residues" evidence="1">
    <location>
        <begin position="55"/>
        <end position="69"/>
    </location>
</feature>
<accession>A0A1I7X9Q4</accession>
<dbReference type="Proteomes" id="UP000095283">
    <property type="component" value="Unplaced"/>
</dbReference>
<evidence type="ECO:0000313" key="2">
    <source>
        <dbReference type="Proteomes" id="UP000095283"/>
    </source>
</evidence>
<dbReference type="WBParaSite" id="Hba_14100">
    <property type="protein sequence ID" value="Hba_14100"/>
    <property type="gene ID" value="Hba_14100"/>
</dbReference>
<dbReference type="AlphaFoldDB" id="A0A1I7X9Q4"/>
<reference evidence="3" key="1">
    <citation type="submission" date="2016-11" db="UniProtKB">
        <authorList>
            <consortium name="WormBaseParasite"/>
        </authorList>
    </citation>
    <scope>IDENTIFICATION</scope>
</reference>
<feature type="region of interest" description="Disordered" evidence="1">
    <location>
        <begin position="55"/>
        <end position="110"/>
    </location>
</feature>
<feature type="compositionally biased region" description="Basic and acidic residues" evidence="1">
    <location>
        <begin position="125"/>
        <end position="138"/>
    </location>
</feature>
<feature type="region of interest" description="Disordered" evidence="1">
    <location>
        <begin position="125"/>
        <end position="173"/>
    </location>
</feature>
<name>A0A1I7X9Q4_HETBA</name>
<evidence type="ECO:0000256" key="1">
    <source>
        <dbReference type="SAM" id="MobiDB-lite"/>
    </source>
</evidence>
<protein>
    <submittedName>
        <fullName evidence="3">BLVR domain-containing protein</fullName>
    </submittedName>
</protein>
<keyword evidence="2" id="KW-1185">Reference proteome</keyword>
<feature type="compositionally biased region" description="Basic and acidic residues" evidence="1">
    <location>
        <begin position="161"/>
        <end position="173"/>
    </location>
</feature>
<evidence type="ECO:0000313" key="3">
    <source>
        <dbReference type="WBParaSite" id="Hba_14100"/>
    </source>
</evidence>
<sequence>MVDIENVHRKLLLSTGTDTPPLFQQECVTENASDNIDNDENIEEVDQNAIYEYPVEDVPDEENPTEENPVDNNHNTFDQEPLDKIPTQEKLPQTIPVPPRDPVYADDETDEEWLRDDIFVKKDRKDKRELKVAKKNADSQRNNLFGKHIDMKTKKPLPPKRSSDRDHCKCDDIRTDPKLKTKVCSLM</sequence>
<proteinExistence type="predicted"/>
<organism evidence="2 3">
    <name type="scientific">Heterorhabditis bacteriophora</name>
    <name type="common">Entomopathogenic nematode worm</name>
    <dbReference type="NCBI Taxonomy" id="37862"/>
    <lineage>
        <taxon>Eukaryota</taxon>
        <taxon>Metazoa</taxon>
        <taxon>Ecdysozoa</taxon>
        <taxon>Nematoda</taxon>
        <taxon>Chromadorea</taxon>
        <taxon>Rhabditida</taxon>
        <taxon>Rhabditina</taxon>
        <taxon>Rhabditomorpha</taxon>
        <taxon>Strongyloidea</taxon>
        <taxon>Heterorhabditidae</taxon>
        <taxon>Heterorhabditis</taxon>
    </lineage>
</organism>